<evidence type="ECO:0000256" key="1">
    <source>
        <dbReference type="ARBA" id="ARBA00007031"/>
    </source>
</evidence>
<reference evidence="2 3" key="1">
    <citation type="journal article" date="2015" name="Genome Announc.">
        <title>Complete Genome Sequence of Methylobacterium aquaticum Strain 22A, Isolated from Racomitrium japonicum Moss.</title>
        <authorList>
            <person name="Tani A."/>
            <person name="Ogura Y."/>
            <person name="Hayashi T."/>
            <person name="Kimbara K."/>
        </authorList>
    </citation>
    <scope>NUCLEOTIDE SEQUENCE [LARGE SCALE GENOMIC DNA]</scope>
    <source>
        <strain evidence="2 3">MA-22A</strain>
        <plasmid evidence="3">Plasmid pMaq22A_1p DNA</plasmid>
    </source>
</reference>
<keyword evidence="2" id="KW-0614">Plasmid</keyword>
<dbReference type="OrthoDB" id="9809693at2"/>
<dbReference type="GO" id="GO:0006355">
    <property type="term" value="P:regulation of DNA-templated transcription"/>
    <property type="evidence" value="ECO:0007669"/>
    <property type="project" value="InterPro"/>
</dbReference>
<dbReference type="KEGG" id="maqu:Maq22A_1p35330"/>
<reference evidence="3" key="2">
    <citation type="submission" date="2015-01" db="EMBL/GenBank/DDBJ databases">
        <title>Complete genome sequence of Methylobacterium aquaticum strain 22A.</title>
        <authorList>
            <person name="Tani A."/>
            <person name="Ogura Y."/>
            <person name="Hayashi T."/>
        </authorList>
    </citation>
    <scope>NUCLEOTIDE SEQUENCE [LARGE SCALE GENOMIC DNA]</scope>
    <source>
        <strain evidence="3">MA-22A</strain>
        <plasmid evidence="3">Plasmid pMaq22A_1p DNA</plasmid>
    </source>
</reference>
<dbReference type="GO" id="GO:0003677">
    <property type="term" value="F:DNA binding"/>
    <property type="evidence" value="ECO:0007669"/>
    <property type="project" value="InterPro"/>
</dbReference>
<name>A0A0C6FUU1_9HYPH</name>
<geneLocation type="plasmid" evidence="3">
    <name>pMaq22A_1p DNA</name>
</geneLocation>
<evidence type="ECO:0000313" key="2">
    <source>
        <dbReference type="EMBL" id="BAQ49304.1"/>
    </source>
</evidence>
<gene>
    <name evidence="2" type="ORF">Maq22A_1p35330</name>
</gene>
<dbReference type="EMBL" id="AP014705">
    <property type="protein sequence ID" value="BAQ49304.1"/>
    <property type="molecule type" value="Genomic_DNA"/>
</dbReference>
<dbReference type="GO" id="GO:0008270">
    <property type="term" value="F:zinc ion binding"/>
    <property type="evidence" value="ECO:0007669"/>
    <property type="project" value="InterPro"/>
</dbReference>
<evidence type="ECO:0000313" key="3">
    <source>
        <dbReference type="Proteomes" id="UP000061432"/>
    </source>
</evidence>
<accession>A0A0C6FUU1</accession>
<dbReference type="InterPro" id="IPR008807">
    <property type="entry name" value="ROS_MUCR"/>
</dbReference>
<dbReference type="Gene3D" id="1.10.10.1550">
    <property type="entry name" value="ROS/MUCR transcriptional regulator protein"/>
    <property type="match status" value="1"/>
</dbReference>
<dbReference type="Pfam" id="PF05443">
    <property type="entry name" value="ROS_MUCR"/>
    <property type="match status" value="1"/>
</dbReference>
<dbReference type="InterPro" id="IPR041920">
    <property type="entry name" value="ROS/MUCR_sf"/>
</dbReference>
<dbReference type="AlphaFoldDB" id="A0A0C6FUU1"/>
<organism evidence="2 3">
    <name type="scientific">Methylobacterium aquaticum</name>
    <dbReference type="NCBI Taxonomy" id="270351"/>
    <lineage>
        <taxon>Bacteria</taxon>
        <taxon>Pseudomonadati</taxon>
        <taxon>Pseudomonadota</taxon>
        <taxon>Alphaproteobacteria</taxon>
        <taxon>Hyphomicrobiales</taxon>
        <taxon>Methylobacteriaceae</taxon>
        <taxon>Methylobacterium</taxon>
    </lineage>
</organism>
<comment type="similarity">
    <text evidence="1">Belongs to the ros/MucR family.</text>
</comment>
<proteinExistence type="inferred from homology"/>
<protein>
    <submittedName>
        <fullName evidence="2">MucR family transcriptional regulator</fullName>
    </submittedName>
</protein>
<dbReference type="Proteomes" id="UP000061432">
    <property type="component" value="Plasmid pMaq22A_1p"/>
</dbReference>
<sequence length="144" mass="15579">MASSRSNDRVLTLAAEVVSAYVGHNAIPMADVPALIRLVEGTFRAIGEGTAANQPAVPSMAPTPPVPVNKTVTRDYIISLEDGRPYRSLRRHLGTRGLTPEQYRRKWGLPANYPMVAPSFSAQRSEIAQRIGLGRTDRAAVAKA</sequence>
<dbReference type="PATRIC" id="fig|270351.10.peg.6372"/>